<dbReference type="GO" id="GO:0032436">
    <property type="term" value="P:positive regulation of proteasomal ubiquitin-dependent protein catabolic process"/>
    <property type="evidence" value="ECO:0007669"/>
    <property type="project" value="TreeGrafter"/>
</dbReference>
<evidence type="ECO:0000313" key="6">
    <source>
        <dbReference type="EMBL" id="JAP76034.1"/>
    </source>
</evidence>
<evidence type="ECO:0000256" key="4">
    <source>
        <dbReference type="SAM" id="MobiDB-lite"/>
    </source>
</evidence>
<dbReference type="GO" id="GO:0080008">
    <property type="term" value="C:Cul4-RING E3 ubiquitin ligase complex"/>
    <property type="evidence" value="ECO:0007669"/>
    <property type="project" value="TreeGrafter"/>
</dbReference>
<dbReference type="InterPro" id="IPR033575">
    <property type="entry name" value="DDA1-like"/>
</dbReference>
<dbReference type="PANTHER" id="PTHR31879">
    <property type="entry name" value="DET1- AND DDB1-ASSOCIATED PROTEIN 1"/>
    <property type="match status" value="1"/>
</dbReference>
<organism evidence="6">
    <name type="scientific">Rhipicephalus appendiculatus</name>
    <name type="common">Brown ear tick</name>
    <dbReference type="NCBI Taxonomy" id="34631"/>
    <lineage>
        <taxon>Eukaryota</taxon>
        <taxon>Metazoa</taxon>
        <taxon>Ecdysozoa</taxon>
        <taxon>Arthropoda</taxon>
        <taxon>Chelicerata</taxon>
        <taxon>Arachnida</taxon>
        <taxon>Acari</taxon>
        <taxon>Parasitiformes</taxon>
        <taxon>Ixodida</taxon>
        <taxon>Ixodoidea</taxon>
        <taxon>Ixodidae</taxon>
        <taxon>Rhipicephalinae</taxon>
        <taxon>Rhipicephalus</taxon>
        <taxon>Rhipicephalus</taxon>
    </lineage>
</organism>
<evidence type="ECO:0000256" key="1">
    <source>
        <dbReference type="ARBA" id="ARBA00008042"/>
    </source>
</evidence>
<protein>
    <recommendedName>
        <fullName evidence="2">DET1- and DDB1-associated protein 1</fullName>
    </recommendedName>
</protein>
<dbReference type="PANTHER" id="PTHR31879:SF2">
    <property type="entry name" value="DET1- AND DDB1-ASSOCIATED PROTEIN 1"/>
    <property type="match status" value="1"/>
</dbReference>
<sequence length="113" mass="12838">MSTAEFLKGLPSYNENNFTRFQADSSCRTTVSTEDGMVRRPSVYLPTRDHPSDQVITTEKTNILLRYLHQQWDKKQSSSKKRDAGRSGLPLDDETPSRKRARTDTSNTDADSP</sequence>
<dbReference type="InterPro" id="IPR018276">
    <property type="entry name" value="DDA1_dom"/>
</dbReference>
<dbReference type="EMBL" id="GEDV01012523">
    <property type="protein sequence ID" value="JAP76034.1"/>
    <property type="molecule type" value="Transcribed_RNA"/>
</dbReference>
<feature type="compositionally biased region" description="Polar residues" evidence="4">
    <location>
        <begin position="104"/>
        <end position="113"/>
    </location>
</feature>
<reference evidence="6" key="1">
    <citation type="journal article" date="2016" name="Ticks Tick Borne Dis.">
        <title>De novo assembly and annotation of the salivary gland transcriptome of Rhipicephalus appendiculatus male and female ticks during blood feeding.</title>
        <authorList>
            <person name="de Castro M.H."/>
            <person name="de Klerk D."/>
            <person name="Pienaar R."/>
            <person name="Latif A.A."/>
            <person name="Rees D.J."/>
            <person name="Mans B.J."/>
        </authorList>
    </citation>
    <scope>NUCLEOTIDE SEQUENCE</scope>
    <source>
        <tissue evidence="6">Salivary glands</tissue>
    </source>
</reference>
<dbReference type="Pfam" id="PF10172">
    <property type="entry name" value="DDA1"/>
    <property type="match status" value="1"/>
</dbReference>
<evidence type="ECO:0000256" key="2">
    <source>
        <dbReference type="ARBA" id="ARBA00018256"/>
    </source>
</evidence>
<feature type="domain" description="DET1- and DDB1-associated protein 1" evidence="5">
    <location>
        <begin position="5"/>
        <end position="74"/>
    </location>
</feature>
<comment type="function">
    <text evidence="3">Functions as a component of numerous distinct DCX (DDB1-CUL4-X-box) E3 ubiquitin-protein ligase complexes which mediate the ubiquitination and subsequent proteasomal degradation of target proteins. In the DCX complexes, acts as a scaffolding subunit required to stabilize the complex.</text>
</comment>
<name>A0A131Y9M6_RHIAP</name>
<evidence type="ECO:0000259" key="5">
    <source>
        <dbReference type="Pfam" id="PF10172"/>
    </source>
</evidence>
<proteinExistence type="inferred from homology"/>
<dbReference type="AlphaFoldDB" id="A0A131Y9M6"/>
<accession>A0A131Y9M6</accession>
<feature type="region of interest" description="Disordered" evidence="4">
    <location>
        <begin position="70"/>
        <end position="113"/>
    </location>
</feature>
<evidence type="ECO:0000256" key="3">
    <source>
        <dbReference type="ARBA" id="ARBA00045586"/>
    </source>
</evidence>
<comment type="similarity">
    <text evidence="1">Belongs to the DDA1 family.</text>
</comment>
<feature type="compositionally biased region" description="Basic and acidic residues" evidence="4">
    <location>
        <begin position="71"/>
        <end position="85"/>
    </location>
</feature>